<protein>
    <submittedName>
        <fullName evidence="4">Winged helix-turn-helix domain-containing protein</fullName>
    </submittedName>
</protein>
<dbReference type="CDD" id="cd00383">
    <property type="entry name" value="trans_reg_C"/>
    <property type="match status" value="1"/>
</dbReference>
<accession>A0A939DDG9</accession>
<dbReference type="InterPro" id="IPR036388">
    <property type="entry name" value="WH-like_DNA-bd_sf"/>
</dbReference>
<feature type="domain" description="OmpR/PhoB-type" evidence="3">
    <location>
        <begin position="1"/>
        <end position="98"/>
    </location>
</feature>
<dbReference type="GO" id="GO:0000160">
    <property type="term" value="P:phosphorelay signal transduction system"/>
    <property type="evidence" value="ECO:0007669"/>
    <property type="project" value="InterPro"/>
</dbReference>
<dbReference type="AlphaFoldDB" id="A0A939DDG9"/>
<gene>
    <name evidence="4" type="ORF">JYP50_05720</name>
</gene>
<dbReference type="InterPro" id="IPR001867">
    <property type="entry name" value="OmpR/PhoB-type_DNA-bd"/>
</dbReference>
<reference evidence="4" key="1">
    <citation type="submission" date="2021-02" db="EMBL/GenBank/DDBJ databases">
        <title>PHA producing bacteria isolated from coastal sediment in Guangdong, Shenzhen.</title>
        <authorList>
            <person name="Zheng W."/>
            <person name="Yu S."/>
            <person name="Huang Y."/>
        </authorList>
    </citation>
    <scope>NUCLEOTIDE SEQUENCE</scope>
    <source>
        <strain evidence="4">TN14-10</strain>
    </source>
</reference>
<dbReference type="Proteomes" id="UP000664303">
    <property type="component" value="Unassembled WGS sequence"/>
</dbReference>
<dbReference type="SUPFAM" id="SSF46894">
    <property type="entry name" value="C-terminal effector domain of the bipartite response regulators"/>
    <property type="match status" value="1"/>
</dbReference>
<evidence type="ECO:0000313" key="5">
    <source>
        <dbReference type="Proteomes" id="UP000664303"/>
    </source>
</evidence>
<dbReference type="Gene3D" id="1.10.10.10">
    <property type="entry name" value="Winged helix-like DNA-binding domain superfamily/Winged helix DNA-binding domain"/>
    <property type="match status" value="1"/>
</dbReference>
<keyword evidence="1 2" id="KW-0238">DNA-binding</keyword>
<evidence type="ECO:0000313" key="4">
    <source>
        <dbReference type="EMBL" id="MBN7796075.1"/>
    </source>
</evidence>
<evidence type="ECO:0000256" key="1">
    <source>
        <dbReference type="ARBA" id="ARBA00023125"/>
    </source>
</evidence>
<comment type="caution">
    <text evidence="4">The sequence shown here is derived from an EMBL/GenBank/DDBJ whole genome shotgun (WGS) entry which is preliminary data.</text>
</comment>
<dbReference type="PROSITE" id="PS51755">
    <property type="entry name" value="OMPR_PHOB"/>
    <property type="match status" value="1"/>
</dbReference>
<evidence type="ECO:0000259" key="3">
    <source>
        <dbReference type="PROSITE" id="PS51755"/>
    </source>
</evidence>
<dbReference type="SMART" id="SM00862">
    <property type="entry name" value="Trans_reg_C"/>
    <property type="match status" value="1"/>
</dbReference>
<feature type="DNA-binding region" description="OmpR/PhoB-type" evidence="2">
    <location>
        <begin position="1"/>
        <end position="98"/>
    </location>
</feature>
<dbReference type="InterPro" id="IPR016032">
    <property type="entry name" value="Sig_transdc_resp-reg_C-effctor"/>
</dbReference>
<dbReference type="GO" id="GO:0003677">
    <property type="term" value="F:DNA binding"/>
    <property type="evidence" value="ECO:0007669"/>
    <property type="project" value="UniProtKB-UniRule"/>
</dbReference>
<dbReference type="RefSeq" id="WP_206559523.1">
    <property type="nucleotide sequence ID" value="NZ_JAFKCZ010000004.1"/>
</dbReference>
<dbReference type="Gene3D" id="3.40.50.10070">
    <property type="entry name" value="TolB, N-terminal domain"/>
    <property type="match status" value="1"/>
</dbReference>
<dbReference type="SUPFAM" id="SSF48452">
    <property type="entry name" value="TPR-like"/>
    <property type="match status" value="1"/>
</dbReference>
<keyword evidence="5" id="KW-1185">Reference proteome</keyword>
<dbReference type="EMBL" id="JAFKCZ010000004">
    <property type="protein sequence ID" value="MBN7796075.1"/>
    <property type="molecule type" value="Genomic_DNA"/>
</dbReference>
<organism evidence="4 5">
    <name type="scientific">Parahaliea mediterranea</name>
    <dbReference type="NCBI Taxonomy" id="651086"/>
    <lineage>
        <taxon>Bacteria</taxon>
        <taxon>Pseudomonadati</taxon>
        <taxon>Pseudomonadota</taxon>
        <taxon>Gammaproteobacteria</taxon>
        <taxon>Cellvibrionales</taxon>
        <taxon>Halieaceae</taxon>
        <taxon>Parahaliea</taxon>
    </lineage>
</organism>
<evidence type="ECO:0000256" key="2">
    <source>
        <dbReference type="PROSITE-ProRule" id="PRU01091"/>
    </source>
</evidence>
<proteinExistence type="predicted"/>
<sequence>MIYAFDDFQLDLGRAELRRAGELCAVEPQVFALIALLVEQRDRLVTREEIFERIWDGRIVSDSALASRIKSARKALGDDGRAQCYIRTVHGKGLRFVASARILRAPFVEPAAAVNDNGAAATAPQADARPSIAVLPFHSLGDAVEWRAIADGLPHELIAELSRLRWLFVVARASSFRLRGDTVDLAEVRRLLGVQYCLSGTVEVSGKRLAVTCELAHTGAGEVIWADRYSGGVRDVHAMREQICATVLGQLEVQIPQHEAAHARLKAPGNLDAWSAYHLGLQHIYRFNRKDNAAAAELFGQAVARDPGFARAHAGLSFVHFQNAFMGQTGDIDAEVVRARACAQQGVDLDPLDPFVNFTMGRTYWLESDLERAAAWLERATSLCPNYAQGIYARAWTESMAGAAADAMGHLDLSMRLSPLDPLYYAMLAARGLTHITLGQDEQASDWADRGARAPGAHVLIALIAAVACQLAGKKARAREWAADVRRRVPALTQADFFRSFPIRDPVQRKRMDSALAELGFK</sequence>
<dbReference type="Gene3D" id="1.25.40.10">
    <property type="entry name" value="Tetratricopeptide repeat domain"/>
    <property type="match status" value="1"/>
</dbReference>
<dbReference type="Pfam" id="PF00486">
    <property type="entry name" value="Trans_reg_C"/>
    <property type="match status" value="1"/>
</dbReference>
<dbReference type="InterPro" id="IPR011990">
    <property type="entry name" value="TPR-like_helical_dom_sf"/>
</dbReference>
<dbReference type="GO" id="GO:0006355">
    <property type="term" value="P:regulation of DNA-templated transcription"/>
    <property type="evidence" value="ECO:0007669"/>
    <property type="project" value="InterPro"/>
</dbReference>
<name>A0A939DDG9_9GAMM</name>